<keyword evidence="2" id="KW-1185">Reference proteome</keyword>
<sequence>MTDSTALAAAVFAAVFIALYIAHSVGDHWVQTSCQAATKGQPGWTGRLACGRHILGLTITKAIVLTPVLLVLNLPVTVLGVTVGLTLDAASHYWADRRTTLRRLAHHCGKGEFYFLGMPDHPAHPTTAEGTYAPTLGTGAYALDQSWHILWLGIAALLIAAL</sequence>
<comment type="caution">
    <text evidence="1">The sequence shown here is derived from an EMBL/GenBank/DDBJ whole genome shotgun (WGS) entry which is preliminary data.</text>
</comment>
<organism evidence="1 2">
    <name type="scientific">Streptomyces lutosisoli</name>
    <dbReference type="NCBI Taxonomy" id="2665721"/>
    <lineage>
        <taxon>Bacteria</taxon>
        <taxon>Bacillati</taxon>
        <taxon>Actinomycetota</taxon>
        <taxon>Actinomycetes</taxon>
        <taxon>Kitasatosporales</taxon>
        <taxon>Streptomycetaceae</taxon>
        <taxon>Streptomyces</taxon>
    </lineage>
</organism>
<protein>
    <submittedName>
        <fullName evidence="1">Transcriptional regulator</fullName>
    </submittedName>
</protein>
<dbReference type="RefSeq" id="WP_381255917.1">
    <property type="nucleotide sequence ID" value="NZ_JBHTBI010000014.1"/>
</dbReference>
<evidence type="ECO:0000313" key="1">
    <source>
        <dbReference type="EMBL" id="MFD0287752.1"/>
    </source>
</evidence>
<dbReference type="EMBL" id="JBHTEC010000004">
    <property type="protein sequence ID" value="MFD0287752.1"/>
    <property type="molecule type" value="Genomic_DNA"/>
</dbReference>
<evidence type="ECO:0000313" key="2">
    <source>
        <dbReference type="Proteomes" id="UP001596957"/>
    </source>
</evidence>
<proteinExistence type="predicted"/>
<name>A0ABW2VZ19_9ACTN</name>
<dbReference type="Proteomes" id="UP001596957">
    <property type="component" value="Unassembled WGS sequence"/>
</dbReference>
<accession>A0ABW2VZ19</accession>
<reference evidence="2" key="1">
    <citation type="journal article" date="2019" name="Int. J. Syst. Evol. Microbiol.">
        <title>The Global Catalogue of Microorganisms (GCM) 10K type strain sequencing project: providing services to taxonomists for standard genome sequencing and annotation.</title>
        <authorList>
            <consortium name="The Broad Institute Genomics Platform"/>
            <consortium name="The Broad Institute Genome Sequencing Center for Infectious Disease"/>
            <person name="Wu L."/>
            <person name="Ma J."/>
        </authorList>
    </citation>
    <scope>NUCLEOTIDE SEQUENCE [LARGE SCALE GENOMIC DNA]</scope>
    <source>
        <strain evidence="2">CGMCC 4.7198</strain>
    </source>
</reference>
<gene>
    <name evidence="1" type="ORF">ACFQZP_40235</name>
</gene>